<dbReference type="Proteomes" id="UP001635816">
    <property type="component" value="Unassembled WGS sequence"/>
</dbReference>
<organism evidence="1 2">
    <name type="scientific">Mycolicibacterium nivoides</name>
    <dbReference type="NCBI Taxonomy" id="2487344"/>
    <lineage>
        <taxon>Bacteria</taxon>
        <taxon>Bacillati</taxon>
        <taxon>Actinomycetota</taxon>
        <taxon>Actinomycetes</taxon>
        <taxon>Mycobacteriales</taxon>
        <taxon>Mycobacteriaceae</taxon>
        <taxon>Mycolicibacterium</taxon>
    </lineage>
</organism>
<reference evidence="1 2" key="1">
    <citation type="submission" date="2024-12" db="EMBL/GenBank/DDBJ databases">
        <title>The coexistence of Mycolicibacterium septicum and Mycolicibacterium nivoides in clinical samples.</title>
        <authorList>
            <person name="Wang C."/>
            <person name="Feng Y."/>
            <person name="Zong Z."/>
        </authorList>
    </citation>
    <scope>NUCLEOTIDE SEQUENCE [LARGE SCALE GENOMIC DNA]</scope>
    <source>
        <strain evidence="1 2">120309</strain>
    </source>
</reference>
<evidence type="ECO:0000313" key="2">
    <source>
        <dbReference type="Proteomes" id="UP001635816"/>
    </source>
</evidence>
<comment type="caution">
    <text evidence="1">The sequence shown here is derived from an EMBL/GenBank/DDBJ whole genome shotgun (WGS) entry which is preliminary data.</text>
</comment>
<dbReference type="RefSeq" id="WP_409546028.1">
    <property type="nucleotide sequence ID" value="NZ_JBKBDD010000033.1"/>
</dbReference>
<evidence type="ECO:0008006" key="3">
    <source>
        <dbReference type="Google" id="ProtNLM"/>
    </source>
</evidence>
<proteinExistence type="predicted"/>
<evidence type="ECO:0000313" key="1">
    <source>
        <dbReference type="EMBL" id="MFN6548659.1"/>
    </source>
</evidence>
<gene>
    <name evidence="1" type="ORF">ACK4CT_36555</name>
</gene>
<accession>A0ABW9LM57</accession>
<keyword evidence="2" id="KW-1185">Reference proteome</keyword>
<sequence length="156" mass="17708">MIQVLHASHNGVLYKRHIAHIDDIADLIRESDVATLTSADGRTDFWTTPSTRPCHRRINRKATEIFLATTGFTARNVPLLRGIVVLTAHGPTGAPITMTDAHLTGLADTVGTTSWRDDLILAVRYARDERRQRRAEQAVQPDFFQRKTPFRRLLRR</sequence>
<name>A0ABW9LM57_9MYCO</name>
<protein>
    <recommendedName>
        <fullName evidence="3">HNH endonuclease</fullName>
    </recommendedName>
</protein>
<dbReference type="EMBL" id="JBKBDD010000033">
    <property type="protein sequence ID" value="MFN6548659.1"/>
    <property type="molecule type" value="Genomic_DNA"/>
</dbReference>